<comment type="caution">
    <text evidence="2">The sequence shown here is derived from an EMBL/GenBank/DDBJ whole genome shotgun (WGS) entry which is preliminary data.</text>
</comment>
<evidence type="ECO:0000256" key="1">
    <source>
        <dbReference type="SAM" id="MobiDB-lite"/>
    </source>
</evidence>
<protein>
    <submittedName>
        <fullName evidence="2">Uncharacterized protein</fullName>
    </submittedName>
</protein>
<reference evidence="2" key="1">
    <citation type="submission" date="2019-08" db="EMBL/GenBank/DDBJ databases">
        <authorList>
            <person name="Kucharzyk K."/>
            <person name="Murdoch R.W."/>
            <person name="Higgins S."/>
            <person name="Loffler F."/>
        </authorList>
    </citation>
    <scope>NUCLEOTIDE SEQUENCE</scope>
</reference>
<feature type="region of interest" description="Disordered" evidence="1">
    <location>
        <begin position="50"/>
        <end position="69"/>
    </location>
</feature>
<proteinExistence type="predicted"/>
<sequence length="149" mass="16151">MEPAGTLAEGADGFRVAAMTDQDHQGSGIGQSGLFMDPLDQRTSRVDDFEMARPGGGFDLGGDPVGTENHRAARGNLIEIADHPAAASGQIGDDRGVVDDFVQEPDRADALFQRGVDQRQCAAHPRTEATLARQMDHERIHFRARWISL</sequence>
<gene>
    <name evidence="2" type="ORF">SDC9_204453</name>
</gene>
<accession>A0A645IZL1</accession>
<dbReference type="EMBL" id="VSSQ01127477">
    <property type="protein sequence ID" value="MPN56761.1"/>
    <property type="molecule type" value="Genomic_DNA"/>
</dbReference>
<name>A0A645IZL1_9ZZZZ</name>
<evidence type="ECO:0000313" key="2">
    <source>
        <dbReference type="EMBL" id="MPN56761.1"/>
    </source>
</evidence>
<feature type="compositionally biased region" description="Gly residues" evidence="1">
    <location>
        <begin position="54"/>
        <end position="64"/>
    </location>
</feature>
<organism evidence="2">
    <name type="scientific">bioreactor metagenome</name>
    <dbReference type="NCBI Taxonomy" id="1076179"/>
    <lineage>
        <taxon>unclassified sequences</taxon>
        <taxon>metagenomes</taxon>
        <taxon>ecological metagenomes</taxon>
    </lineage>
</organism>
<dbReference type="AlphaFoldDB" id="A0A645IZL1"/>